<sequence>MACVRCSKPQDGARDGQATHSYCKACWVSWGELVKTGGKFELPSEVEDLANRVGILLRPSKKRHGKIFRCERCNQDLSHWELLNHLFLEHKQNDTGSTDSDPSDRSWDSDSDQESVILWETCWEYLAREGEKQAWQAFWPEAQEEIETKYKNNIHSFDLRTNGCWYEMDLSQLVQKNSHTGRARKIRRHRKFHASAAQKFTELERQVEDLGCDIVAKENMLDKKAEEVHTLTSQVQKVEVSFAEKDLQLQNQVKTAGEIEEAYRQNRQLQAPILTSCPEGPWVEELRDALKKTAHSQGGCAPMQNLKIVKIEKIHNISLWSRYSNTKERLHRELKEEDRVQPTRPKSLLSDLLQKTFQFIQLDADVGEALLLHGTRPENKEVIARKGFNERLSRSNGLYGQGIYFADQSCKCYQYSGAITGGGEGIFIVARVLLGDPFMAKGTMKGEREAPERDTSGSRYNSVIADAGTPHVPSTTGPASAPAQAQVHREYIVYDGAQAFPEMVIHFQV</sequence>
<dbReference type="PANTHER" id="PTHR45740">
    <property type="entry name" value="POLY [ADP-RIBOSE] POLYMERASE"/>
    <property type="match status" value="1"/>
</dbReference>
<feature type="compositionally biased region" description="Basic and acidic residues" evidence="4">
    <location>
        <begin position="444"/>
        <end position="456"/>
    </location>
</feature>
<dbReference type="Pfam" id="PF00644">
    <property type="entry name" value="PARP"/>
    <property type="match status" value="1"/>
</dbReference>
<dbReference type="SMART" id="SM00678">
    <property type="entry name" value="WWE"/>
    <property type="match status" value="1"/>
</dbReference>
<dbReference type="PROSITE" id="PS50918">
    <property type="entry name" value="WWE"/>
    <property type="match status" value="1"/>
</dbReference>
<comment type="caution">
    <text evidence="5">The sequence shown here is derived from an EMBL/GenBank/DDBJ whole genome shotgun (WGS) entry which is preliminary data.</text>
</comment>
<comment type="subcellular location">
    <subcellularLocation>
        <location evidence="1">Nucleus</location>
    </subcellularLocation>
</comment>
<evidence type="ECO:0000256" key="4">
    <source>
        <dbReference type="SAM" id="MobiDB-lite"/>
    </source>
</evidence>
<dbReference type="Gene3D" id="3.90.228.10">
    <property type="match status" value="1"/>
</dbReference>
<protein>
    <submittedName>
        <fullName evidence="5">Tankyrase-2</fullName>
    </submittedName>
</protein>
<name>A0A1Q9CGW2_SYMMI</name>
<feature type="region of interest" description="Disordered" evidence="4">
    <location>
        <begin position="93"/>
        <end position="112"/>
    </location>
</feature>
<dbReference type="GO" id="GO:1990404">
    <property type="term" value="F:NAD+-protein mono-ADP-ribosyltransferase activity"/>
    <property type="evidence" value="ECO:0007669"/>
    <property type="project" value="TreeGrafter"/>
</dbReference>
<feature type="region of interest" description="Disordered" evidence="4">
    <location>
        <begin position="443"/>
        <end position="481"/>
    </location>
</feature>
<dbReference type="GO" id="GO:0008270">
    <property type="term" value="F:zinc ion binding"/>
    <property type="evidence" value="ECO:0007669"/>
    <property type="project" value="InterPro"/>
</dbReference>
<dbReference type="Pfam" id="PF02825">
    <property type="entry name" value="WWE"/>
    <property type="match status" value="1"/>
</dbReference>
<evidence type="ECO:0000256" key="2">
    <source>
        <dbReference type="ARBA" id="ARBA00023242"/>
    </source>
</evidence>
<dbReference type="AlphaFoldDB" id="A0A1Q9CGW2"/>
<dbReference type="SUPFAM" id="SSF117839">
    <property type="entry name" value="WWE domain"/>
    <property type="match status" value="1"/>
</dbReference>
<dbReference type="PANTHER" id="PTHR45740:SF2">
    <property type="entry name" value="POLY [ADP-RIBOSE] POLYMERASE"/>
    <property type="match status" value="1"/>
</dbReference>
<dbReference type="Gene3D" id="3.30.720.50">
    <property type="match status" value="1"/>
</dbReference>
<dbReference type="EMBL" id="LSRX01001218">
    <property type="protein sequence ID" value="OLP82173.1"/>
    <property type="molecule type" value="Genomic_DNA"/>
</dbReference>
<reference evidence="5 6" key="1">
    <citation type="submission" date="2016-02" db="EMBL/GenBank/DDBJ databases">
        <title>Genome analysis of coral dinoflagellate symbionts highlights evolutionary adaptations to a symbiotic lifestyle.</title>
        <authorList>
            <person name="Aranda M."/>
            <person name="Li Y."/>
            <person name="Liew Y.J."/>
            <person name="Baumgarten S."/>
            <person name="Simakov O."/>
            <person name="Wilson M."/>
            <person name="Piel J."/>
            <person name="Ashoor H."/>
            <person name="Bougouffa S."/>
            <person name="Bajic V.B."/>
            <person name="Ryu T."/>
            <person name="Ravasi T."/>
            <person name="Bayer T."/>
            <person name="Micklem G."/>
            <person name="Kim H."/>
            <person name="Bhak J."/>
            <person name="Lajeunesse T.C."/>
            <person name="Voolstra C.R."/>
        </authorList>
    </citation>
    <scope>NUCLEOTIDE SEQUENCE [LARGE SCALE GENOMIC DNA]</scope>
    <source>
        <strain evidence="5 6">CCMP2467</strain>
    </source>
</reference>
<dbReference type="SUPFAM" id="SSF56399">
    <property type="entry name" value="ADP-ribosylation"/>
    <property type="match status" value="1"/>
</dbReference>
<accession>A0A1Q9CGW2</accession>
<gene>
    <name evidence="5" type="primary">Tnks2</name>
    <name evidence="5" type="ORF">AK812_SmicGene37192</name>
</gene>
<evidence type="ECO:0000313" key="5">
    <source>
        <dbReference type="EMBL" id="OLP82173.1"/>
    </source>
</evidence>
<dbReference type="InterPro" id="IPR012317">
    <property type="entry name" value="Poly(ADP-ribose)pol_cat_dom"/>
</dbReference>
<dbReference type="InterPro" id="IPR051712">
    <property type="entry name" value="ARTD-AVP"/>
</dbReference>
<comment type="similarity">
    <text evidence="3">Belongs to the ARTD/PARP family.</text>
</comment>
<proteinExistence type="inferred from homology"/>
<organism evidence="5 6">
    <name type="scientific">Symbiodinium microadriaticum</name>
    <name type="common">Dinoflagellate</name>
    <name type="synonym">Zooxanthella microadriatica</name>
    <dbReference type="NCBI Taxonomy" id="2951"/>
    <lineage>
        <taxon>Eukaryota</taxon>
        <taxon>Sar</taxon>
        <taxon>Alveolata</taxon>
        <taxon>Dinophyceae</taxon>
        <taxon>Suessiales</taxon>
        <taxon>Symbiodiniaceae</taxon>
        <taxon>Symbiodinium</taxon>
    </lineage>
</organism>
<dbReference type="GO" id="GO:0003950">
    <property type="term" value="F:NAD+ poly-ADP-ribosyltransferase activity"/>
    <property type="evidence" value="ECO:0007669"/>
    <property type="project" value="UniProtKB-UniRule"/>
</dbReference>
<dbReference type="GO" id="GO:0005634">
    <property type="term" value="C:nucleus"/>
    <property type="evidence" value="ECO:0007669"/>
    <property type="project" value="UniProtKB-SubCell"/>
</dbReference>
<evidence type="ECO:0000256" key="1">
    <source>
        <dbReference type="ARBA" id="ARBA00004123"/>
    </source>
</evidence>
<evidence type="ECO:0000313" key="6">
    <source>
        <dbReference type="Proteomes" id="UP000186817"/>
    </source>
</evidence>
<evidence type="ECO:0000256" key="3">
    <source>
        <dbReference type="ARBA" id="ARBA00024347"/>
    </source>
</evidence>
<dbReference type="InterPro" id="IPR004170">
    <property type="entry name" value="WWE_dom"/>
</dbReference>
<dbReference type="Proteomes" id="UP000186817">
    <property type="component" value="Unassembled WGS sequence"/>
</dbReference>
<keyword evidence="6" id="KW-1185">Reference proteome</keyword>
<dbReference type="InterPro" id="IPR037197">
    <property type="entry name" value="WWE_dom_sf"/>
</dbReference>
<dbReference type="InterPro" id="IPR018123">
    <property type="entry name" value="WWE-dom_subgr"/>
</dbReference>
<dbReference type="PROSITE" id="PS51059">
    <property type="entry name" value="PARP_CATALYTIC"/>
    <property type="match status" value="1"/>
</dbReference>
<keyword evidence="2" id="KW-0539">Nucleus</keyword>
<dbReference type="OrthoDB" id="411019at2759"/>